<organism evidence="9 10">
    <name type="scientific">Oxyplasma meridianum</name>
    <dbReference type="NCBI Taxonomy" id="3073602"/>
    <lineage>
        <taxon>Archaea</taxon>
        <taxon>Methanobacteriati</taxon>
        <taxon>Thermoplasmatota</taxon>
        <taxon>Thermoplasmata</taxon>
        <taxon>Thermoplasmatales</taxon>
        <taxon>Thermoplasmataceae</taxon>
        <taxon>Oxyplasma</taxon>
    </lineage>
</organism>
<dbReference type="RefSeq" id="WP_393971371.1">
    <property type="nucleotide sequence ID" value="NZ_CP133772.1"/>
</dbReference>
<dbReference type="GO" id="GO:0000455">
    <property type="term" value="P:enzyme-directed rRNA pseudouridine synthesis"/>
    <property type="evidence" value="ECO:0007669"/>
    <property type="project" value="UniProtKB-UniRule"/>
</dbReference>
<dbReference type="NCBIfam" id="NF002621">
    <property type="entry name" value="PRK02287.1"/>
    <property type="match status" value="1"/>
</dbReference>
<comment type="caution">
    <text evidence="7">Lacks conserved residue(s) required for the propagation of feature annotation.</text>
</comment>
<reference evidence="9 10" key="1">
    <citation type="submission" date="2023-09" db="EMBL/GenBank/DDBJ databases">
        <authorList>
            <person name="Golyshina O.V."/>
            <person name="Lunev E.A."/>
            <person name="Bargiela R."/>
            <person name="Gaines M.C."/>
            <person name="Daum B."/>
            <person name="Bale N.J."/>
            <person name="Koenen M."/>
            <person name="Sinninghe Damst J.S."/>
            <person name="Yakimov M."/>
            <person name="Golyshin P.N."/>
        </authorList>
    </citation>
    <scope>NUCLEOTIDE SEQUENCE [LARGE SCALE GENOMIC DNA]</scope>
    <source>
        <strain evidence="9 10">M1</strain>
    </source>
</reference>
<evidence type="ECO:0000259" key="8">
    <source>
        <dbReference type="Pfam" id="PF04034"/>
    </source>
</evidence>
<accession>A0AAX4NIN0</accession>
<evidence type="ECO:0000313" key="10">
    <source>
        <dbReference type="Proteomes" id="UP001451606"/>
    </source>
</evidence>
<keyword evidence="4 7" id="KW-0698">rRNA processing</keyword>
<name>A0AAX4NIN0_9ARCH</name>
<protein>
    <recommendedName>
        <fullName evidence="1 7">16S rRNA aminocarboxypropyltransferase</fullName>
        <ecNumber evidence="7">2.5.1.157</ecNumber>
    </recommendedName>
</protein>
<keyword evidence="5 7" id="KW-0808">Transferase</keyword>
<evidence type="ECO:0000256" key="1">
    <source>
        <dbReference type="ARBA" id="ARBA00014114"/>
    </source>
</evidence>
<keyword evidence="6 7" id="KW-0949">S-adenosyl-L-methionine</keyword>
<dbReference type="AlphaFoldDB" id="A0AAX4NIN0"/>
<evidence type="ECO:0000256" key="6">
    <source>
        <dbReference type="ARBA" id="ARBA00022691"/>
    </source>
</evidence>
<dbReference type="EMBL" id="CP133772">
    <property type="protein sequence ID" value="WYY01049.1"/>
    <property type="molecule type" value="Genomic_DNA"/>
</dbReference>
<dbReference type="GO" id="GO:1904047">
    <property type="term" value="F:S-adenosyl-L-methionine binding"/>
    <property type="evidence" value="ECO:0007669"/>
    <property type="project" value="UniProtKB-UniRule"/>
</dbReference>
<feature type="binding site" evidence="7">
    <location>
        <position position="81"/>
    </location>
    <ligand>
        <name>S-adenosyl-L-methionine</name>
        <dbReference type="ChEBI" id="CHEBI:59789"/>
    </ligand>
</feature>
<proteinExistence type="inferred from homology"/>
<dbReference type="InterPro" id="IPR007177">
    <property type="entry name" value="Tsr3_C"/>
</dbReference>
<evidence type="ECO:0000256" key="2">
    <source>
        <dbReference type="ARBA" id="ARBA00022490"/>
    </source>
</evidence>
<comment type="subcellular location">
    <subcellularLocation>
        <location evidence="7">Cytoplasm</location>
    </subcellularLocation>
</comment>
<dbReference type="GO" id="GO:0005737">
    <property type="term" value="C:cytoplasm"/>
    <property type="evidence" value="ECO:0007669"/>
    <property type="project" value="UniProtKB-SubCell"/>
</dbReference>
<feature type="binding site" evidence="7">
    <location>
        <position position="33"/>
    </location>
    <ligand>
        <name>S-adenosyl-L-methionine</name>
        <dbReference type="ChEBI" id="CHEBI:59789"/>
    </ligand>
</feature>
<keyword evidence="2 7" id="KW-0963">Cytoplasm</keyword>
<dbReference type="Proteomes" id="UP001451606">
    <property type="component" value="Chromosome"/>
</dbReference>
<evidence type="ECO:0000256" key="7">
    <source>
        <dbReference type="HAMAP-Rule" id="MF_01116"/>
    </source>
</evidence>
<evidence type="ECO:0000256" key="3">
    <source>
        <dbReference type="ARBA" id="ARBA00022517"/>
    </source>
</evidence>
<dbReference type="HAMAP" id="MF_01116">
    <property type="entry name" value="TSR3"/>
    <property type="match status" value="1"/>
</dbReference>
<dbReference type="PANTHER" id="PTHR20426">
    <property type="entry name" value="RIBOSOME BIOGENESIS PROTEIN TSR3 HOMOLOG"/>
    <property type="match status" value="1"/>
</dbReference>
<sequence length="179" mass="20377">MMDEDLNNAGIHERRPVKVGFIYLKDDDPRKATMKKLERFGMASITRLGSARGMVILTPYSERVILPSDSTLVKVRGICLIEGSWKRQDRFKTITGRYARSLPKLLAANPVNYGKLQILSSVEALAAALYITGYMDQAESVLSKFNWGVTFLRLNRDPLELYSKAMTAEDMRNMENEFF</sequence>
<dbReference type="Pfam" id="PF04034">
    <property type="entry name" value="Ribo_biogen_C"/>
    <property type="match status" value="1"/>
</dbReference>
<feature type="domain" description="16S/18S rRNA aminocarboxypropyltransferase Tsr3 C-terminal" evidence="8">
    <location>
        <begin position="55"/>
        <end position="178"/>
    </location>
</feature>
<keyword evidence="10" id="KW-1185">Reference proteome</keyword>
<evidence type="ECO:0000256" key="4">
    <source>
        <dbReference type="ARBA" id="ARBA00022552"/>
    </source>
</evidence>
<comment type="catalytic activity">
    <reaction evidence="7">
        <text>an N(1)-methylpseudouridine in rRNA + S-adenosyl-L-methionine = N(1)-methyl-N(3)-[(3S)-3-amino-3-carboxypropyl]pseudouridine in rRNA + S-methyl-5'-thioadenosine + H(+)</text>
        <dbReference type="Rhea" id="RHEA:63296"/>
        <dbReference type="Rhea" id="RHEA-COMP:11634"/>
        <dbReference type="Rhea" id="RHEA-COMP:16310"/>
        <dbReference type="ChEBI" id="CHEBI:15378"/>
        <dbReference type="ChEBI" id="CHEBI:17509"/>
        <dbReference type="ChEBI" id="CHEBI:59789"/>
        <dbReference type="ChEBI" id="CHEBI:74890"/>
        <dbReference type="ChEBI" id="CHEBI:146234"/>
        <dbReference type="EC" id="2.5.1.157"/>
    </reaction>
</comment>
<dbReference type="KEGG" id="omr:OXIME_001645"/>
<feature type="binding site" evidence="7">
    <location>
        <position position="121"/>
    </location>
    <ligand>
        <name>S-adenosyl-L-methionine</name>
        <dbReference type="ChEBI" id="CHEBI:59789"/>
    </ligand>
</feature>
<dbReference type="GO" id="GO:0106388">
    <property type="term" value="F:rRNA small subunit aminocarboxypropyltransferase activity"/>
    <property type="evidence" value="ECO:0007669"/>
    <property type="project" value="UniProtKB-EC"/>
</dbReference>
<gene>
    <name evidence="9" type="ORF">OXIME_001645</name>
</gene>
<comment type="function">
    <text evidence="7">Aminocarboxypropyltransferase that catalyzes the aminocarboxypropyl transfer on pseudouridine corresponding to position 914 in M.jannaschii 16S rRNA. It constitutes the last step in biosynthesis of the hypermodified N1-methyl-N3-(3-amino-3-carboxypropyl) pseudouridine (m1acp3-Psi).</text>
</comment>
<dbReference type="InterPro" id="IPR022968">
    <property type="entry name" value="Tsr3-like"/>
</dbReference>
<keyword evidence="3 7" id="KW-0690">Ribosome biogenesis</keyword>
<evidence type="ECO:0000256" key="5">
    <source>
        <dbReference type="ARBA" id="ARBA00022679"/>
    </source>
</evidence>
<feature type="binding site" evidence="7">
    <location>
        <position position="102"/>
    </location>
    <ligand>
        <name>S-adenosyl-L-methionine</name>
        <dbReference type="ChEBI" id="CHEBI:59789"/>
    </ligand>
</feature>
<evidence type="ECO:0000313" key="9">
    <source>
        <dbReference type="EMBL" id="WYY01049.1"/>
    </source>
</evidence>
<dbReference type="PANTHER" id="PTHR20426:SF0">
    <property type="entry name" value="18S RRNA AMINOCARBOXYPROPYLTRANSFERASE"/>
    <property type="match status" value="1"/>
</dbReference>
<dbReference type="EC" id="2.5.1.157" evidence="7"/>
<dbReference type="GeneID" id="95968383"/>
<comment type="similarity">
    <text evidence="7">Belongs to the TDD superfamily. TSR3 family.</text>
</comment>